<keyword evidence="3" id="KW-1185">Reference proteome</keyword>
<evidence type="ECO:0000313" key="3">
    <source>
        <dbReference type="Proteomes" id="UP000326912"/>
    </source>
</evidence>
<comment type="caution">
    <text evidence="2">The sequence shown here is derived from an EMBL/GenBank/DDBJ whole genome shotgun (WGS) entry which is preliminary data.</text>
</comment>
<dbReference type="Pfam" id="PF04073">
    <property type="entry name" value="tRNA_edit"/>
    <property type="match status" value="1"/>
</dbReference>
<dbReference type="RefSeq" id="WP_151758399.1">
    <property type="nucleotide sequence ID" value="NZ_BKZW01000002.1"/>
</dbReference>
<dbReference type="Gene3D" id="3.90.960.10">
    <property type="entry name" value="YbaK/aminoacyl-tRNA synthetase-associated domain"/>
    <property type="match status" value="1"/>
</dbReference>
<reference evidence="2 3" key="1">
    <citation type="submission" date="2019-10" db="EMBL/GenBank/DDBJ databases">
        <title>Dictyobacter vulcani sp. nov., within the class Ktedonobacteria, isolated from soil of volcanic Mt. Zao.</title>
        <authorList>
            <person name="Zheng Y."/>
            <person name="Wang C.M."/>
            <person name="Sakai Y."/>
            <person name="Abe K."/>
            <person name="Yokota A."/>
            <person name="Yabe S."/>
        </authorList>
    </citation>
    <scope>NUCLEOTIDE SEQUENCE [LARGE SCALE GENOMIC DNA]</scope>
    <source>
        <strain evidence="2 3">W12</strain>
    </source>
</reference>
<dbReference type="CDD" id="cd04332">
    <property type="entry name" value="YbaK_like"/>
    <property type="match status" value="1"/>
</dbReference>
<accession>A0A5J4KMZ2</accession>
<evidence type="ECO:0000313" key="2">
    <source>
        <dbReference type="EMBL" id="GER90694.1"/>
    </source>
</evidence>
<dbReference type="GO" id="GO:0002161">
    <property type="term" value="F:aminoacyl-tRNA deacylase activity"/>
    <property type="evidence" value="ECO:0007669"/>
    <property type="project" value="InterPro"/>
</dbReference>
<name>A0A5J4KMZ2_9CHLR</name>
<proteinExistence type="predicted"/>
<dbReference type="InterPro" id="IPR007214">
    <property type="entry name" value="YbaK/aa-tRNA-synth-assoc-dom"/>
</dbReference>
<sequence>MQCKEKMETYLREHQVPFQEQQHARSFSATTIAESEHISSKKFAKTVILMVDGQLMCFVVPATYSVDLETVRAITGAQDVRLAHEAEFKQAFPDCEVGTMPPFGNLYGIPVYVDKSLSAEDSITFPVGTYTDTMSMNYADFEQLVHPHIAIFARAHL</sequence>
<feature type="domain" description="YbaK/aminoacyl-tRNA synthetase-associated" evidence="1">
    <location>
        <begin position="28"/>
        <end position="143"/>
    </location>
</feature>
<organism evidence="2 3">
    <name type="scientific">Dictyobacter vulcani</name>
    <dbReference type="NCBI Taxonomy" id="2607529"/>
    <lineage>
        <taxon>Bacteria</taxon>
        <taxon>Bacillati</taxon>
        <taxon>Chloroflexota</taxon>
        <taxon>Ktedonobacteria</taxon>
        <taxon>Ktedonobacterales</taxon>
        <taxon>Dictyobacteraceae</taxon>
        <taxon>Dictyobacter</taxon>
    </lineage>
</organism>
<dbReference type="Proteomes" id="UP000326912">
    <property type="component" value="Unassembled WGS sequence"/>
</dbReference>
<dbReference type="SUPFAM" id="SSF55826">
    <property type="entry name" value="YbaK/ProRS associated domain"/>
    <property type="match status" value="1"/>
</dbReference>
<dbReference type="InterPro" id="IPR036754">
    <property type="entry name" value="YbaK/aa-tRNA-synt-asso_dom_sf"/>
</dbReference>
<dbReference type="EMBL" id="BKZW01000002">
    <property type="protein sequence ID" value="GER90694.1"/>
    <property type="molecule type" value="Genomic_DNA"/>
</dbReference>
<dbReference type="AlphaFoldDB" id="A0A5J4KMZ2"/>
<protein>
    <submittedName>
        <fullName evidence="2">Deacylase</fullName>
    </submittedName>
</protein>
<gene>
    <name evidence="2" type="ORF">KDW_48560</name>
</gene>
<evidence type="ECO:0000259" key="1">
    <source>
        <dbReference type="Pfam" id="PF04073"/>
    </source>
</evidence>